<proteinExistence type="predicted"/>
<evidence type="ECO:0000313" key="2">
    <source>
        <dbReference type="EMBL" id="TFW15152.1"/>
    </source>
</evidence>
<reference evidence="2 3" key="1">
    <citation type="submission" date="2019-03" db="EMBL/GenBank/DDBJ databases">
        <title>Draft genome of Brevundimonas sp. a heavy metal resistant soil bacteria.</title>
        <authorList>
            <person name="Soto J."/>
        </authorList>
    </citation>
    <scope>NUCLEOTIDE SEQUENCE [LARGE SCALE GENOMIC DNA]</scope>
    <source>
        <strain evidence="2 3">B-10</strain>
    </source>
</reference>
<comment type="caution">
    <text evidence="2">The sequence shown here is derived from an EMBL/GenBank/DDBJ whole genome shotgun (WGS) entry which is preliminary data.</text>
</comment>
<keyword evidence="3" id="KW-1185">Reference proteome</keyword>
<dbReference type="Proteomes" id="UP000298216">
    <property type="component" value="Unassembled WGS sequence"/>
</dbReference>
<name>A0A4Y9S1J3_9CAUL</name>
<evidence type="ECO:0000259" key="1">
    <source>
        <dbReference type="Pfam" id="PF07287"/>
    </source>
</evidence>
<gene>
    <name evidence="2" type="ORF">EGY25_00745</name>
</gene>
<dbReference type="PANTHER" id="PTHR47472:SF1">
    <property type="entry name" value="DUF1446-DOMAIN-CONTAINING PROTEIN"/>
    <property type="match status" value="1"/>
</dbReference>
<protein>
    <submittedName>
        <fullName evidence="2">DUF1446 domain-containing protein</fullName>
    </submittedName>
</protein>
<dbReference type="InterPro" id="IPR010839">
    <property type="entry name" value="AtuA_N"/>
</dbReference>
<sequence length="440" mass="46058">MGMAIRIGSGAGFSEDRIDPAVDLAERGQLDFLVFECLAERTIALAVAARQADQAGGYDPLLEERLRAVLPACYLNGTRIVSNMGAANPQGAARRAAEVARDLGLVGLKIAAVVGDDVRDRIDELEPFGQEPPPTEDVVSANAYLGHEAIAQALDEGAHIVLTGRVADPSLFLGPMVHAFGWGADDWDRLGRGTAVGHLLECAGQLTGGYFADPGFKDVADLARLGFPIAEVRDDGSAVLGKLENTGGRVSVATCTEQLLYELHDPQAYLTPDVTADFSTIVFTDLGDDRVALSGGGGGPSPRKLKVSVGVDDGWLGEGQISYAGPGCVERAHLALSIVDERLALCGLEPLDARFDLIGIDAVARGAAAVTAPSEVRARAACRMSTEADARRVGREVAALYTNGPSGGGGVSTSVRPVIGIVSGLIDRREVSQTLYWEVS</sequence>
<dbReference type="OrthoDB" id="9763456at2"/>
<accession>A0A4Y9S1J3</accession>
<dbReference type="Pfam" id="PF07287">
    <property type="entry name" value="AtuA"/>
    <property type="match status" value="1"/>
</dbReference>
<evidence type="ECO:0000313" key="3">
    <source>
        <dbReference type="Proteomes" id="UP000298216"/>
    </source>
</evidence>
<dbReference type="EMBL" id="SPVH01000001">
    <property type="protein sequence ID" value="TFW15152.1"/>
    <property type="molecule type" value="Genomic_DNA"/>
</dbReference>
<organism evidence="2 3">
    <name type="scientific">Brevundimonas intermedia</name>
    <dbReference type="NCBI Taxonomy" id="74315"/>
    <lineage>
        <taxon>Bacteria</taxon>
        <taxon>Pseudomonadati</taxon>
        <taxon>Pseudomonadota</taxon>
        <taxon>Alphaproteobacteria</taxon>
        <taxon>Caulobacterales</taxon>
        <taxon>Caulobacteraceae</taxon>
        <taxon>Brevundimonas</taxon>
    </lineage>
</organism>
<dbReference type="AlphaFoldDB" id="A0A4Y9S1J3"/>
<feature type="domain" description="Acyclic terpene utilisation N-terminal" evidence="1">
    <location>
        <begin position="5"/>
        <end position="435"/>
    </location>
</feature>
<dbReference type="PANTHER" id="PTHR47472">
    <property type="entry name" value="PROPIONYL-COA CARBOXYLASE"/>
    <property type="match status" value="1"/>
</dbReference>